<comment type="caution">
    <text evidence="1">The sequence shown here is derived from an EMBL/GenBank/DDBJ whole genome shotgun (WGS) entry which is preliminary data.</text>
</comment>
<dbReference type="Proteomes" id="UP000293764">
    <property type="component" value="Unassembled WGS sequence"/>
</dbReference>
<accession>A0A4Q5N3Z4</accession>
<dbReference type="AlphaFoldDB" id="A0A4Q5N3Z4"/>
<protein>
    <submittedName>
        <fullName evidence="1">2'-5' RNA ligase family protein</fullName>
    </submittedName>
</protein>
<gene>
    <name evidence="1" type="ORF">EUA98_05370</name>
</gene>
<dbReference type="SUPFAM" id="SSF55144">
    <property type="entry name" value="LigT-like"/>
    <property type="match status" value="1"/>
</dbReference>
<keyword evidence="1" id="KW-0436">Ligase</keyword>
<dbReference type="EMBL" id="SDWW01000009">
    <property type="protein sequence ID" value="RYV52003.1"/>
    <property type="molecule type" value="Genomic_DNA"/>
</dbReference>
<reference evidence="1 2" key="1">
    <citation type="submission" date="2019-01" db="EMBL/GenBank/DDBJ databases">
        <title>Novel species of Cellulomonas.</title>
        <authorList>
            <person name="Liu Q."/>
            <person name="Xin Y.-H."/>
        </authorList>
    </citation>
    <scope>NUCLEOTIDE SEQUENCE [LARGE SCALE GENOMIC DNA]</scope>
    <source>
        <strain evidence="1 2">HLT2-17</strain>
    </source>
</reference>
<dbReference type="InterPro" id="IPR050580">
    <property type="entry name" value="2H_phosphoesterase_YjcG-like"/>
</dbReference>
<evidence type="ECO:0000313" key="2">
    <source>
        <dbReference type="Proteomes" id="UP000293764"/>
    </source>
</evidence>
<sequence>MMLPDRVGDQIRIGVAITVPEPYGSVLQHARERFGDPLANEIPPHITLLGPTVVEPAALDAVSDHLAQVSTSGRPFVLHLRGTGTFRPISPVVFMQVVEGIAECEQLESMVRSGPLTQDLRFNYHPHVTVAHEVPDPNLDTAFDELATFEARFVVSGFQFYEHGDDNVWRPVRDYLLTGSNTRPRTTANEAARPGIS</sequence>
<dbReference type="OrthoDB" id="358773at2"/>
<dbReference type="InterPro" id="IPR009097">
    <property type="entry name" value="Cyclic_Pdiesterase"/>
</dbReference>
<proteinExistence type="predicted"/>
<name>A0A4Q5N3Z4_9MICO</name>
<dbReference type="GO" id="GO:0016874">
    <property type="term" value="F:ligase activity"/>
    <property type="evidence" value="ECO:0007669"/>
    <property type="project" value="UniProtKB-KW"/>
</dbReference>
<organism evidence="1 2">
    <name type="scientific">Pengzhenrongella frigida</name>
    <dbReference type="NCBI Taxonomy" id="1259133"/>
    <lineage>
        <taxon>Bacteria</taxon>
        <taxon>Bacillati</taxon>
        <taxon>Actinomycetota</taxon>
        <taxon>Actinomycetes</taxon>
        <taxon>Micrococcales</taxon>
        <taxon>Pengzhenrongella</taxon>
    </lineage>
</organism>
<keyword evidence="2" id="KW-1185">Reference proteome</keyword>
<dbReference type="PANTHER" id="PTHR40037:SF1">
    <property type="entry name" value="PHOSPHOESTERASE SAOUHSC_00951-RELATED"/>
    <property type="match status" value="1"/>
</dbReference>
<evidence type="ECO:0000313" key="1">
    <source>
        <dbReference type="EMBL" id="RYV52003.1"/>
    </source>
</evidence>
<dbReference type="PANTHER" id="PTHR40037">
    <property type="entry name" value="PHOSPHOESTERASE YJCG-RELATED"/>
    <property type="match status" value="1"/>
</dbReference>
<dbReference type="Pfam" id="PF13563">
    <property type="entry name" value="2_5_RNA_ligase2"/>
    <property type="match status" value="1"/>
</dbReference>
<dbReference type="Gene3D" id="3.90.1140.10">
    <property type="entry name" value="Cyclic phosphodiesterase"/>
    <property type="match status" value="1"/>
</dbReference>